<evidence type="ECO:0000256" key="1">
    <source>
        <dbReference type="SAM" id="MobiDB-lite"/>
    </source>
</evidence>
<sequence length="99" mass="10700">TESEPIIFTSFKDDSVGGDSNNDGNLTSPEDDDALYSAYRGEWYNIVFVAGSSGSLSNIHFKYGGYIPGWPPDYKLDETLNIDPAAKSDVILGDGVTID</sequence>
<comment type="caution">
    <text evidence="2">The sequence shown here is derived from an EMBL/GenBank/DDBJ whole genome shotgun (WGS) entry which is preliminary data.</text>
</comment>
<accession>A0A2M7UGE8</accession>
<feature type="non-terminal residue" evidence="2">
    <location>
        <position position="1"/>
    </location>
</feature>
<dbReference type="EMBL" id="PFOG01000111">
    <property type="protein sequence ID" value="PIZ70307.1"/>
    <property type="molecule type" value="Genomic_DNA"/>
</dbReference>
<feature type="region of interest" description="Disordered" evidence="1">
    <location>
        <begin position="9"/>
        <end position="30"/>
    </location>
</feature>
<protein>
    <submittedName>
        <fullName evidence="2">Uncharacterized protein</fullName>
    </submittedName>
</protein>
<organism evidence="2 3">
    <name type="scientific">Candidatus Portnoybacteria bacterium CG_4_10_14_0_2_um_filter_44_20</name>
    <dbReference type="NCBI Taxonomy" id="1974799"/>
    <lineage>
        <taxon>Bacteria</taxon>
        <taxon>Candidatus Portnoyibacteriota</taxon>
    </lineage>
</organism>
<gene>
    <name evidence="2" type="ORF">COY11_02795</name>
</gene>
<evidence type="ECO:0000313" key="3">
    <source>
        <dbReference type="Proteomes" id="UP000229805"/>
    </source>
</evidence>
<evidence type="ECO:0000313" key="2">
    <source>
        <dbReference type="EMBL" id="PIZ70307.1"/>
    </source>
</evidence>
<reference evidence="3" key="1">
    <citation type="submission" date="2017-09" db="EMBL/GenBank/DDBJ databases">
        <title>Depth-based differentiation of microbial function through sediment-hosted aquifers and enrichment of novel symbionts in the deep terrestrial subsurface.</title>
        <authorList>
            <person name="Probst A.J."/>
            <person name="Ladd B."/>
            <person name="Jarett J.K."/>
            <person name="Geller-Mcgrath D.E."/>
            <person name="Sieber C.M.K."/>
            <person name="Emerson J.B."/>
            <person name="Anantharaman K."/>
            <person name="Thomas B.C."/>
            <person name="Malmstrom R."/>
            <person name="Stieglmeier M."/>
            <person name="Klingl A."/>
            <person name="Woyke T."/>
            <person name="Ryan C.M."/>
            <person name="Banfield J.F."/>
        </authorList>
    </citation>
    <scope>NUCLEOTIDE SEQUENCE [LARGE SCALE GENOMIC DNA]</scope>
</reference>
<dbReference type="Proteomes" id="UP000229805">
    <property type="component" value="Unassembled WGS sequence"/>
</dbReference>
<dbReference type="AlphaFoldDB" id="A0A2M7UGE8"/>
<name>A0A2M7UGE8_9BACT</name>
<proteinExistence type="predicted"/>